<keyword evidence="2" id="KW-0597">Phosphoprotein</keyword>
<keyword evidence="5" id="KW-0010">Activator</keyword>
<evidence type="ECO:0000256" key="1">
    <source>
        <dbReference type="ARBA" id="ARBA00004123"/>
    </source>
</evidence>
<evidence type="ECO:0000256" key="2">
    <source>
        <dbReference type="ARBA" id="ARBA00022553"/>
    </source>
</evidence>
<evidence type="ECO:0000256" key="3">
    <source>
        <dbReference type="ARBA" id="ARBA00022884"/>
    </source>
</evidence>
<feature type="region of interest" description="Disordered" evidence="9">
    <location>
        <begin position="641"/>
        <end position="721"/>
    </location>
</feature>
<evidence type="ECO:0000256" key="6">
    <source>
        <dbReference type="ARBA" id="ARBA00023163"/>
    </source>
</evidence>
<organism evidence="11 12">
    <name type="scientific">Phyllotreta striolata</name>
    <name type="common">Striped flea beetle</name>
    <name type="synonym">Crioceris striolata</name>
    <dbReference type="NCBI Taxonomy" id="444603"/>
    <lineage>
        <taxon>Eukaryota</taxon>
        <taxon>Metazoa</taxon>
        <taxon>Ecdysozoa</taxon>
        <taxon>Arthropoda</taxon>
        <taxon>Hexapoda</taxon>
        <taxon>Insecta</taxon>
        <taxon>Pterygota</taxon>
        <taxon>Neoptera</taxon>
        <taxon>Endopterygota</taxon>
        <taxon>Coleoptera</taxon>
        <taxon>Polyphaga</taxon>
        <taxon>Cucujiformia</taxon>
        <taxon>Chrysomeloidea</taxon>
        <taxon>Chrysomelidae</taxon>
        <taxon>Galerucinae</taxon>
        <taxon>Alticini</taxon>
        <taxon>Phyllotreta</taxon>
    </lineage>
</organism>
<evidence type="ECO:0000256" key="7">
    <source>
        <dbReference type="ARBA" id="ARBA00023242"/>
    </source>
</evidence>
<keyword evidence="3 8" id="KW-0694">RNA-binding</keyword>
<evidence type="ECO:0000313" key="11">
    <source>
        <dbReference type="EMBL" id="CAG9865257.1"/>
    </source>
</evidence>
<dbReference type="InterPro" id="IPR035979">
    <property type="entry name" value="RBD_domain_sf"/>
</dbReference>
<dbReference type="InterPro" id="IPR012677">
    <property type="entry name" value="Nucleotide-bd_a/b_plait_sf"/>
</dbReference>
<proteinExistence type="predicted"/>
<dbReference type="GO" id="GO:0003712">
    <property type="term" value="F:transcription coregulator activity"/>
    <property type="evidence" value="ECO:0007669"/>
    <property type="project" value="InterPro"/>
</dbReference>
<feature type="compositionally biased region" description="Low complexity" evidence="9">
    <location>
        <begin position="682"/>
        <end position="714"/>
    </location>
</feature>
<dbReference type="PANTHER" id="PTHR15528">
    <property type="entry name" value="PEROXISOME PROLIFERATOR ACTIVATED RECEPTOR GAMMA COACTIVATOR 1 PGC-1 -RELATED"/>
    <property type="match status" value="1"/>
</dbReference>
<dbReference type="Pfam" id="PF00076">
    <property type="entry name" value="RRM_1"/>
    <property type="match status" value="1"/>
</dbReference>
<dbReference type="PROSITE" id="PS50102">
    <property type="entry name" value="RRM"/>
    <property type="match status" value="1"/>
</dbReference>
<evidence type="ECO:0000256" key="4">
    <source>
        <dbReference type="ARBA" id="ARBA00023015"/>
    </source>
</evidence>
<dbReference type="OrthoDB" id="10047851at2759"/>
<feature type="compositionally biased region" description="Basic and acidic residues" evidence="9">
    <location>
        <begin position="310"/>
        <end position="323"/>
    </location>
</feature>
<sequence>MDVDLLRDGEHFSTFEFMDEYSDELSHLDSDSGHEFNKKECDWNLDTEREINGDIALIPVCDLNLSNFNDPLSNIEDFHKIVSDLQQFINIDPSTELGVIDPVQTDSHKIEPLDPNIANFDITKYINEDDLSPSEPPAKKVKAGVKKIDLNAQRYLIDDDEDVDVETIDCDISPVLEAKDVTSLLEQFEATELPELPSNFIEDGYGKAPVKFDIKQELLDEPIDVNSEPEAADEIEKIHLAKDEVADDYTYSKGKRKNVVKEHKKIDENVVEAKISKIPTPQPPAAVAPTAASKPNQPPLTPNKQILDSLPKELIERIRESSKRKSISVIPPIPARKRGAPPAGPPSKKPKPLEAPPPVGIETVRLDHDYCCASSTVGLKHYPKVPMKDSGFESADEDDRTLIAKQPMVKNVDGKLMVSLLKVNTIHTSKANEKKKKLNLEEYKRRREGVLKSHNNSLTSSPLSSACSSPSPEDETTKMLRHREKLLKMAKEVLKATPKSDRKADEGTPAALAPLPLQSVPADMEMKTLVSTGVNTDFKICGSSLDPLAPVERLDEIKPLLQKASDKINENSLITSVIQNIPKVIDICDKKLAESGAQSAAKVTGEHGEDKTIVYLAKNRAPKETRSVECQTNISLIQQSNACRTYRRQRRLSSDSTSSESSRESRRSRGNRSRDTSKDSSRCSSRNSKSSKSSSSSSSSSYSSRSSSRSPSPRYARKDKERFKEVEERRVIYIGRIPPRTKKEDLKKRFQKFGPITNVSLHSRDHNYLDNYGFVTFANKLDAYEAIEHGNDDPWLPKFDLSFGGRRIFCQTSYCDLDNMRDECGYFVPRSDDSFDQLLKEMQDKLRKRRA</sequence>
<feature type="region of interest" description="Disordered" evidence="9">
    <location>
        <begin position="276"/>
        <end position="360"/>
    </location>
</feature>
<comment type="subcellular location">
    <subcellularLocation>
        <location evidence="1">Nucleus</location>
    </subcellularLocation>
</comment>
<evidence type="ECO:0000313" key="12">
    <source>
        <dbReference type="Proteomes" id="UP001153712"/>
    </source>
</evidence>
<dbReference type="Proteomes" id="UP001153712">
    <property type="component" value="Chromosome 9"/>
</dbReference>
<dbReference type="SMART" id="SM00360">
    <property type="entry name" value="RRM"/>
    <property type="match status" value="1"/>
</dbReference>
<dbReference type="InterPro" id="IPR000504">
    <property type="entry name" value="RRM_dom"/>
</dbReference>
<reference evidence="11" key="1">
    <citation type="submission" date="2022-01" db="EMBL/GenBank/DDBJ databases">
        <authorList>
            <person name="King R."/>
        </authorList>
    </citation>
    <scope>NUCLEOTIDE SEQUENCE</scope>
</reference>
<dbReference type="EMBL" id="OU900102">
    <property type="protein sequence ID" value="CAG9865257.1"/>
    <property type="molecule type" value="Genomic_DNA"/>
</dbReference>
<keyword evidence="6" id="KW-0804">Transcription</keyword>
<evidence type="ECO:0000256" key="9">
    <source>
        <dbReference type="SAM" id="MobiDB-lite"/>
    </source>
</evidence>
<accession>A0A9N9XS00</accession>
<keyword evidence="12" id="KW-1185">Reference proteome</keyword>
<feature type="domain" description="RRM" evidence="10">
    <location>
        <begin position="730"/>
        <end position="808"/>
    </location>
</feature>
<dbReference type="GO" id="GO:0045944">
    <property type="term" value="P:positive regulation of transcription by RNA polymerase II"/>
    <property type="evidence" value="ECO:0007669"/>
    <property type="project" value="TreeGrafter"/>
</dbReference>
<dbReference type="SUPFAM" id="SSF54928">
    <property type="entry name" value="RNA-binding domain, RBD"/>
    <property type="match status" value="1"/>
</dbReference>
<keyword evidence="7" id="KW-0539">Nucleus</keyword>
<evidence type="ECO:0000256" key="8">
    <source>
        <dbReference type="PROSITE-ProRule" id="PRU00176"/>
    </source>
</evidence>
<dbReference type="GO" id="GO:0005634">
    <property type="term" value="C:nucleus"/>
    <property type="evidence" value="ECO:0007669"/>
    <property type="project" value="UniProtKB-SubCell"/>
</dbReference>
<dbReference type="Gene3D" id="3.30.70.330">
    <property type="match status" value="1"/>
</dbReference>
<dbReference type="GO" id="GO:0003723">
    <property type="term" value="F:RNA binding"/>
    <property type="evidence" value="ECO:0007669"/>
    <property type="project" value="UniProtKB-UniRule"/>
</dbReference>
<feature type="compositionally biased region" description="Low complexity" evidence="9">
    <location>
        <begin position="453"/>
        <end position="471"/>
    </location>
</feature>
<gene>
    <name evidence="11" type="ORF">PHYEVI_LOCUS11495</name>
</gene>
<name>A0A9N9XS00_PHYSR</name>
<evidence type="ECO:0000256" key="5">
    <source>
        <dbReference type="ARBA" id="ARBA00023159"/>
    </source>
</evidence>
<feature type="region of interest" description="Disordered" evidence="9">
    <location>
        <begin position="452"/>
        <end position="476"/>
    </location>
</feature>
<keyword evidence="4" id="KW-0805">Transcription regulation</keyword>
<feature type="compositionally biased region" description="Basic and acidic residues" evidence="9">
    <location>
        <begin position="661"/>
        <end position="681"/>
    </location>
</feature>
<feature type="compositionally biased region" description="Pro residues" evidence="9">
    <location>
        <begin position="342"/>
        <end position="359"/>
    </location>
</feature>
<protein>
    <recommendedName>
        <fullName evidence="10">RRM domain-containing protein</fullName>
    </recommendedName>
</protein>
<dbReference type="PANTHER" id="PTHR15528:SF11">
    <property type="entry name" value="FI18188P1"/>
    <property type="match status" value="1"/>
</dbReference>
<evidence type="ECO:0000259" key="10">
    <source>
        <dbReference type="PROSITE" id="PS50102"/>
    </source>
</evidence>
<dbReference type="InterPro" id="IPR034605">
    <property type="entry name" value="PGC-1"/>
</dbReference>
<dbReference type="AlphaFoldDB" id="A0A9N9XS00"/>